<protein>
    <submittedName>
        <fullName evidence="3">Uncharacterized protein</fullName>
    </submittedName>
</protein>
<dbReference type="EMBL" id="LR798350">
    <property type="protein sequence ID" value="CAB5225730.1"/>
    <property type="molecule type" value="Genomic_DNA"/>
</dbReference>
<proteinExistence type="predicted"/>
<reference evidence="3" key="1">
    <citation type="submission" date="2020-05" db="EMBL/GenBank/DDBJ databases">
        <authorList>
            <person name="Chiriac C."/>
            <person name="Salcher M."/>
            <person name="Ghai R."/>
            <person name="Kavagutti S V."/>
        </authorList>
    </citation>
    <scope>NUCLEOTIDE SEQUENCE</scope>
</reference>
<organism evidence="3">
    <name type="scientific">uncultured Caudovirales phage</name>
    <dbReference type="NCBI Taxonomy" id="2100421"/>
    <lineage>
        <taxon>Viruses</taxon>
        <taxon>Duplodnaviria</taxon>
        <taxon>Heunggongvirae</taxon>
        <taxon>Uroviricota</taxon>
        <taxon>Caudoviricetes</taxon>
        <taxon>Peduoviridae</taxon>
        <taxon>Maltschvirus</taxon>
        <taxon>Maltschvirus maltsch</taxon>
    </lineage>
</organism>
<evidence type="ECO:0000313" key="3">
    <source>
        <dbReference type="EMBL" id="CAB5225730.1"/>
    </source>
</evidence>
<name>A0A6J7XD03_9CAUD</name>
<accession>A0A6J7XD03</accession>
<dbReference type="EMBL" id="LR797451">
    <property type="protein sequence ID" value="CAB4216988.1"/>
    <property type="molecule type" value="Genomic_DNA"/>
</dbReference>
<evidence type="ECO:0000313" key="1">
    <source>
        <dbReference type="EMBL" id="CAB4175924.1"/>
    </source>
</evidence>
<dbReference type="EMBL" id="LR796929">
    <property type="protein sequence ID" value="CAB4175924.1"/>
    <property type="molecule type" value="Genomic_DNA"/>
</dbReference>
<sequence>MATRQDFTAGQVLEATQLDAVATAMIAINAQTGTSYTTVLADDGKIITCDNAASIALTIPPNSSVAYGIGTQINILQLSAGVVTITAGAGVTLNSSGSKLKTNGQYALATCCKISTNVWIVLGNLTA</sequence>
<gene>
    <name evidence="2" type="ORF">UFOVP1503_2</name>
    <name evidence="3" type="ORF">UFOVP1505_3</name>
    <name evidence="1" type="ORF">UFOVP979_13</name>
</gene>
<evidence type="ECO:0000313" key="2">
    <source>
        <dbReference type="EMBL" id="CAB4216988.1"/>
    </source>
</evidence>